<keyword evidence="2" id="KW-0520">NAD</keyword>
<accession>A0ABP0L978</accession>
<evidence type="ECO:0000313" key="5">
    <source>
        <dbReference type="Proteomes" id="UP001642484"/>
    </source>
</evidence>
<keyword evidence="3" id="KW-0732">Signal</keyword>
<feature type="chain" id="PRO_5046142354" evidence="3">
    <location>
        <begin position="23"/>
        <end position="298"/>
    </location>
</feature>
<comment type="similarity">
    <text evidence="1">Belongs to the NAD(P)-dependent epimerase/dehydratase family.</text>
</comment>
<sequence length="298" mass="31471">MSRRRLPAALLAAVTLWCTARAPSMAPAMTAEPKDLLVVGAGVLGRRVAKLWRQEMPQAKVVAATLTEAHHGELREEGLEPILASDLDKSRRFAQVVFCAPPSRSSDYGAAVAEALAALAEGGMAVFTSSASVFAEDSGQTVDESGALSDSSSAQRMLSAEAAVAGKGAVLRLAGLYDLDRGPHSYWLKVGVVKGAPAGLINLVHYDDAASAVVKALQAKIREVFVVADGQPLSRREICEAAVASKRYGEKATMPRFEAPAELPMGGANGKRLDAGKARQQLGWQPRYASFAEFMAAH</sequence>
<feature type="signal peptide" evidence="3">
    <location>
        <begin position="1"/>
        <end position="22"/>
    </location>
</feature>
<evidence type="ECO:0000313" key="4">
    <source>
        <dbReference type="EMBL" id="CAK9034910.1"/>
    </source>
</evidence>
<keyword evidence="5" id="KW-1185">Reference proteome</keyword>
<evidence type="ECO:0000256" key="3">
    <source>
        <dbReference type="SAM" id="SignalP"/>
    </source>
</evidence>
<name>A0ABP0L978_9DINO</name>
<gene>
    <name evidence="4" type="ORF">CCMP2556_LOCUS19695</name>
</gene>
<proteinExistence type="inferred from homology"/>
<dbReference type="InterPro" id="IPR036291">
    <property type="entry name" value="NAD(P)-bd_dom_sf"/>
</dbReference>
<protein>
    <submittedName>
        <fullName evidence="4">Uncharacterized protein</fullName>
    </submittedName>
</protein>
<comment type="caution">
    <text evidence="4">The sequence shown here is derived from an EMBL/GenBank/DDBJ whole genome shotgun (WGS) entry which is preliminary data.</text>
</comment>
<dbReference type="Proteomes" id="UP001642484">
    <property type="component" value="Unassembled WGS sequence"/>
</dbReference>
<reference evidence="4 5" key="1">
    <citation type="submission" date="2024-02" db="EMBL/GenBank/DDBJ databases">
        <authorList>
            <person name="Chen Y."/>
            <person name="Shah S."/>
            <person name="Dougan E. K."/>
            <person name="Thang M."/>
            <person name="Chan C."/>
        </authorList>
    </citation>
    <scope>NUCLEOTIDE SEQUENCE [LARGE SCALE GENOMIC DNA]</scope>
</reference>
<dbReference type="Gene3D" id="3.40.50.720">
    <property type="entry name" value="NAD(P)-binding Rossmann-like Domain"/>
    <property type="match status" value="1"/>
</dbReference>
<organism evidence="4 5">
    <name type="scientific">Durusdinium trenchii</name>
    <dbReference type="NCBI Taxonomy" id="1381693"/>
    <lineage>
        <taxon>Eukaryota</taxon>
        <taxon>Sar</taxon>
        <taxon>Alveolata</taxon>
        <taxon>Dinophyceae</taxon>
        <taxon>Suessiales</taxon>
        <taxon>Symbiodiniaceae</taxon>
        <taxon>Durusdinium</taxon>
    </lineage>
</organism>
<dbReference type="PANTHER" id="PTHR43574">
    <property type="entry name" value="EPIMERASE-RELATED"/>
    <property type="match status" value="1"/>
</dbReference>
<evidence type="ECO:0000256" key="2">
    <source>
        <dbReference type="ARBA" id="ARBA00023027"/>
    </source>
</evidence>
<evidence type="ECO:0000256" key="1">
    <source>
        <dbReference type="ARBA" id="ARBA00007637"/>
    </source>
</evidence>
<dbReference type="SUPFAM" id="SSF51735">
    <property type="entry name" value="NAD(P)-binding Rossmann-fold domains"/>
    <property type="match status" value="1"/>
</dbReference>
<dbReference type="EMBL" id="CAXAMN010011303">
    <property type="protein sequence ID" value="CAK9034910.1"/>
    <property type="molecule type" value="Genomic_DNA"/>
</dbReference>